<dbReference type="RefSeq" id="WP_147451213.1">
    <property type="nucleotide sequence ID" value="NZ_RAWB01000167.1"/>
</dbReference>
<organism evidence="1 2">
    <name type="scientific">Corallococcus llansteffanensis</name>
    <dbReference type="NCBI Taxonomy" id="2316731"/>
    <lineage>
        <taxon>Bacteria</taxon>
        <taxon>Pseudomonadati</taxon>
        <taxon>Myxococcota</taxon>
        <taxon>Myxococcia</taxon>
        <taxon>Myxococcales</taxon>
        <taxon>Cystobacterineae</taxon>
        <taxon>Myxococcaceae</taxon>
        <taxon>Corallococcus</taxon>
    </lineage>
</organism>
<evidence type="ECO:0000313" key="2">
    <source>
        <dbReference type="Proteomes" id="UP000272888"/>
    </source>
</evidence>
<dbReference type="EMBL" id="RAWB01000167">
    <property type="protein sequence ID" value="RKH57994.1"/>
    <property type="molecule type" value="Genomic_DNA"/>
</dbReference>
<gene>
    <name evidence="1" type="ORF">D7V93_17515</name>
</gene>
<dbReference type="Proteomes" id="UP000272888">
    <property type="component" value="Unassembled WGS sequence"/>
</dbReference>
<keyword evidence="2" id="KW-1185">Reference proteome</keyword>
<evidence type="ECO:0000313" key="1">
    <source>
        <dbReference type="EMBL" id="RKH57994.1"/>
    </source>
</evidence>
<protein>
    <submittedName>
        <fullName evidence="1">Uncharacterized protein</fullName>
    </submittedName>
</protein>
<reference evidence="2" key="1">
    <citation type="submission" date="2018-09" db="EMBL/GenBank/DDBJ databases">
        <authorList>
            <person name="Livingstone P.G."/>
            <person name="Whitworth D.E."/>
        </authorList>
    </citation>
    <scope>NUCLEOTIDE SEQUENCE [LARGE SCALE GENOMIC DNA]</scope>
    <source>
        <strain evidence="2">CA051B</strain>
    </source>
</reference>
<comment type="caution">
    <text evidence="1">The sequence shown here is derived from an EMBL/GenBank/DDBJ whole genome shotgun (WGS) entry which is preliminary data.</text>
</comment>
<name>A0A3A8Q3U2_9BACT</name>
<dbReference type="AlphaFoldDB" id="A0A3A8Q3U2"/>
<proteinExistence type="predicted"/>
<accession>A0A3A8Q3U2</accession>
<sequence length="111" mass="11981">MNRWKVAFFGVLGLWALTLVVGAYTTVDAAVTTTYAGEGRADCEAHRDWLDAMLRGQVTRTQVKAARPKVTRTVADHSSVLESGDVSVHYDANGRYASSQLGASTTPGYTE</sequence>